<evidence type="ECO:0000313" key="2">
    <source>
        <dbReference type="Proteomes" id="UP000240978"/>
    </source>
</evidence>
<gene>
    <name evidence="1" type="ORF">CLV42_11816</name>
</gene>
<sequence length="52" mass="6220">MDQQLQVFKLQEPCYGAKIIDKIESDRYARISRVAKRDDCIIRHKERSLILE</sequence>
<accession>A0A2P8FNJ5</accession>
<organism evidence="1 2">
    <name type="scientific">Chitinophaga ginsengisoli</name>
    <dbReference type="NCBI Taxonomy" id="363837"/>
    <lineage>
        <taxon>Bacteria</taxon>
        <taxon>Pseudomonadati</taxon>
        <taxon>Bacteroidota</taxon>
        <taxon>Chitinophagia</taxon>
        <taxon>Chitinophagales</taxon>
        <taxon>Chitinophagaceae</taxon>
        <taxon>Chitinophaga</taxon>
    </lineage>
</organism>
<dbReference type="EMBL" id="PYGK01000018">
    <property type="protein sequence ID" value="PSL23301.1"/>
    <property type="molecule type" value="Genomic_DNA"/>
</dbReference>
<protein>
    <submittedName>
        <fullName evidence="1">Uncharacterized protein</fullName>
    </submittedName>
</protein>
<name>A0A2P8FNJ5_9BACT</name>
<dbReference type="AlphaFoldDB" id="A0A2P8FNJ5"/>
<keyword evidence="2" id="KW-1185">Reference proteome</keyword>
<evidence type="ECO:0000313" key="1">
    <source>
        <dbReference type="EMBL" id="PSL23301.1"/>
    </source>
</evidence>
<dbReference type="Proteomes" id="UP000240978">
    <property type="component" value="Unassembled WGS sequence"/>
</dbReference>
<comment type="caution">
    <text evidence="1">The sequence shown here is derived from an EMBL/GenBank/DDBJ whole genome shotgun (WGS) entry which is preliminary data.</text>
</comment>
<reference evidence="1 2" key="1">
    <citation type="submission" date="2018-03" db="EMBL/GenBank/DDBJ databases">
        <title>Genomic Encyclopedia of Archaeal and Bacterial Type Strains, Phase II (KMG-II): from individual species to whole genera.</title>
        <authorList>
            <person name="Goeker M."/>
        </authorList>
    </citation>
    <scope>NUCLEOTIDE SEQUENCE [LARGE SCALE GENOMIC DNA]</scope>
    <source>
        <strain evidence="1 2">DSM 18107</strain>
    </source>
</reference>
<proteinExistence type="predicted"/>